<organism evidence="2 3">
    <name type="scientific">Fonsecaea pedrosoi CBS 271.37</name>
    <dbReference type="NCBI Taxonomy" id="1442368"/>
    <lineage>
        <taxon>Eukaryota</taxon>
        <taxon>Fungi</taxon>
        <taxon>Dikarya</taxon>
        <taxon>Ascomycota</taxon>
        <taxon>Pezizomycotina</taxon>
        <taxon>Eurotiomycetes</taxon>
        <taxon>Chaetothyriomycetidae</taxon>
        <taxon>Chaetothyriales</taxon>
        <taxon>Herpotrichiellaceae</taxon>
        <taxon>Fonsecaea</taxon>
    </lineage>
</organism>
<dbReference type="STRING" id="1442368.A0A0D2HLE2"/>
<dbReference type="PANTHER" id="PTHR42791">
    <property type="entry name" value="GNAT FAMILY ACETYLTRANSFERASE"/>
    <property type="match status" value="1"/>
</dbReference>
<dbReference type="InterPro" id="IPR000182">
    <property type="entry name" value="GNAT_dom"/>
</dbReference>
<dbReference type="GO" id="GO:0016747">
    <property type="term" value="F:acyltransferase activity, transferring groups other than amino-acyl groups"/>
    <property type="evidence" value="ECO:0007669"/>
    <property type="project" value="InterPro"/>
</dbReference>
<dbReference type="InterPro" id="IPR052523">
    <property type="entry name" value="Trichothecene_AcTrans"/>
</dbReference>
<evidence type="ECO:0000313" key="2">
    <source>
        <dbReference type="EMBL" id="KIW85309.1"/>
    </source>
</evidence>
<dbReference type="InterPro" id="IPR016181">
    <property type="entry name" value="Acyl_CoA_acyltransferase"/>
</dbReference>
<dbReference type="OrthoDB" id="2744543at2759"/>
<accession>A0A0D2HLE2</accession>
<dbReference type="PANTHER" id="PTHR42791:SF16">
    <property type="entry name" value="N-ACETYLTRANSFERASE DOMAIN-CONTAINING PROTEIN"/>
    <property type="match status" value="1"/>
</dbReference>
<reference evidence="2 3" key="1">
    <citation type="submission" date="2015-01" db="EMBL/GenBank/DDBJ databases">
        <title>The Genome Sequence of Fonsecaea pedrosoi CBS 271.37.</title>
        <authorList>
            <consortium name="The Broad Institute Genomics Platform"/>
            <person name="Cuomo C."/>
            <person name="de Hoog S."/>
            <person name="Gorbushina A."/>
            <person name="Stielow B."/>
            <person name="Teixiera M."/>
            <person name="Abouelleil A."/>
            <person name="Chapman S.B."/>
            <person name="Priest M."/>
            <person name="Young S.K."/>
            <person name="Wortman J."/>
            <person name="Nusbaum C."/>
            <person name="Birren B."/>
        </authorList>
    </citation>
    <scope>NUCLEOTIDE SEQUENCE [LARGE SCALE GENOMIC DNA]</scope>
    <source>
        <strain evidence="2 3">CBS 271.37</strain>
    </source>
</reference>
<sequence length="271" mass="30519">MPIRPATISDIPAMAEIYAAAFSSNLMFQFLFPYIEEHPEAFVQAARENLTVAWYDFSQIFVVSYEAGKVDNGQLHDARSALLSSGGPEHARNETVTGFAQWQRVGTGWEHVHGIWGRWDPRLMIMPAVSTFYSIRRYIWPNKAAARPTDKDPDPLTIWNFLPRIRPLCLDFFSAPHRQIHWSLEFLAIHPNHQGKGFGRELVEDGLVKAKKDPAGDLPVCVVAAEGKEYFYLKVGFNELLGYTSQVVGKDGNENPLKNNNIGGGAMLWTK</sequence>
<dbReference type="Proteomes" id="UP000053029">
    <property type="component" value="Unassembled WGS sequence"/>
</dbReference>
<dbReference type="HOGENOM" id="CLU_060131_3_1_1"/>
<dbReference type="AlphaFoldDB" id="A0A0D2HLE2"/>
<gene>
    <name evidence="2" type="ORF">Z517_00699</name>
</gene>
<dbReference type="VEuPathDB" id="FungiDB:Z517_00699"/>
<proteinExistence type="predicted"/>
<protein>
    <recommendedName>
        <fullName evidence="1">N-acetyltransferase domain-containing protein</fullName>
    </recommendedName>
</protein>
<dbReference type="PROSITE" id="PS51186">
    <property type="entry name" value="GNAT"/>
    <property type="match status" value="1"/>
</dbReference>
<feature type="domain" description="N-acetyltransferase" evidence="1">
    <location>
        <begin position="119"/>
        <end position="271"/>
    </location>
</feature>
<keyword evidence="3" id="KW-1185">Reference proteome</keyword>
<dbReference type="Gene3D" id="3.40.630.30">
    <property type="match status" value="1"/>
</dbReference>
<dbReference type="EMBL" id="KN846969">
    <property type="protein sequence ID" value="KIW85309.1"/>
    <property type="molecule type" value="Genomic_DNA"/>
</dbReference>
<name>A0A0D2HLE2_9EURO</name>
<dbReference type="GeneID" id="25300189"/>
<dbReference type="CDD" id="cd04301">
    <property type="entry name" value="NAT_SF"/>
    <property type="match status" value="1"/>
</dbReference>
<evidence type="ECO:0000313" key="3">
    <source>
        <dbReference type="Proteomes" id="UP000053029"/>
    </source>
</evidence>
<dbReference type="Pfam" id="PF13508">
    <property type="entry name" value="Acetyltransf_7"/>
    <property type="match status" value="1"/>
</dbReference>
<evidence type="ECO:0000259" key="1">
    <source>
        <dbReference type="PROSITE" id="PS51186"/>
    </source>
</evidence>
<dbReference type="SUPFAM" id="SSF55729">
    <property type="entry name" value="Acyl-CoA N-acyltransferases (Nat)"/>
    <property type="match status" value="1"/>
</dbReference>
<dbReference type="RefSeq" id="XP_013289117.1">
    <property type="nucleotide sequence ID" value="XM_013433663.1"/>
</dbReference>